<dbReference type="PROSITE" id="PS00687">
    <property type="entry name" value="ALDEHYDE_DEHYDR_GLU"/>
    <property type="match status" value="1"/>
</dbReference>
<evidence type="ECO:0000256" key="2">
    <source>
        <dbReference type="PROSITE-ProRule" id="PRU10007"/>
    </source>
</evidence>
<dbReference type="EMBL" id="UYSG01000249">
    <property type="protein sequence ID" value="VDL18832.1"/>
    <property type="molecule type" value="Genomic_DNA"/>
</dbReference>
<keyword evidence="1 3" id="KW-0560">Oxidoreductase</keyword>
<evidence type="ECO:0000313" key="6">
    <source>
        <dbReference type="Proteomes" id="UP000274504"/>
    </source>
</evidence>
<evidence type="ECO:0000256" key="3">
    <source>
        <dbReference type="RuleBase" id="RU003345"/>
    </source>
</evidence>
<evidence type="ECO:0000313" key="5">
    <source>
        <dbReference type="EMBL" id="VDL18832.1"/>
    </source>
</evidence>
<gene>
    <name evidence="5" type="ORF">HDID_LOCUS1371</name>
</gene>
<organism evidence="7">
    <name type="scientific">Hymenolepis diminuta</name>
    <name type="common">Rat tapeworm</name>
    <dbReference type="NCBI Taxonomy" id="6216"/>
    <lineage>
        <taxon>Eukaryota</taxon>
        <taxon>Metazoa</taxon>
        <taxon>Spiralia</taxon>
        <taxon>Lophotrochozoa</taxon>
        <taxon>Platyhelminthes</taxon>
        <taxon>Cestoda</taxon>
        <taxon>Eucestoda</taxon>
        <taxon>Cyclophyllidea</taxon>
        <taxon>Hymenolepididae</taxon>
        <taxon>Hymenolepis</taxon>
    </lineage>
</organism>
<accession>A0A0R3SAJ1</accession>
<dbReference type="PANTHER" id="PTHR43353:SF5">
    <property type="entry name" value="SUCCINATE-SEMIALDEHYDE DEHYDROGENASE, MITOCHONDRIAL"/>
    <property type="match status" value="1"/>
</dbReference>
<dbReference type="Gene3D" id="3.40.605.10">
    <property type="entry name" value="Aldehyde Dehydrogenase, Chain A, domain 1"/>
    <property type="match status" value="1"/>
</dbReference>
<dbReference type="InterPro" id="IPR050740">
    <property type="entry name" value="Aldehyde_DH_Superfamily"/>
</dbReference>
<proteinExistence type="inferred from homology"/>
<dbReference type="InterPro" id="IPR029510">
    <property type="entry name" value="Ald_DH_CS_GLU"/>
</dbReference>
<feature type="domain" description="Aldehyde dehydrogenase" evidence="4">
    <location>
        <begin position="158"/>
        <end position="296"/>
    </location>
</feature>
<dbReference type="InterPro" id="IPR016161">
    <property type="entry name" value="Ald_DH/histidinol_DH"/>
</dbReference>
<dbReference type="OrthoDB" id="310895at2759"/>
<evidence type="ECO:0000313" key="7">
    <source>
        <dbReference type="WBParaSite" id="HDID_0000137001-mRNA-1"/>
    </source>
</evidence>
<evidence type="ECO:0000259" key="4">
    <source>
        <dbReference type="Pfam" id="PF00171"/>
    </source>
</evidence>
<dbReference type="InterPro" id="IPR016162">
    <property type="entry name" value="Ald_DH_N"/>
</dbReference>
<dbReference type="WBParaSite" id="HDID_0000137001-mRNA-1">
    <property type="protein sequence ID" value="HDID_0000137001-mRNA-1"/>
    <property type="gene ID" value="HDID_0000137001"/>
</dbReference>
<sequence length="503" mass="54766">MKIQLKPLVLASDNEKLRNQDINFIESSSFVQTEFRSSRGNKNVFKTPSETTSGGLNVVTGTSGEYDAMVRERAHEAAIFGTGRGQPLGALPSDEGFADAGPKIVPTKEVVKEIIHPNVSLIMSIRIAAVISPIRRCLSTQPWRSLVPEGKALIGGIWRPGVNGQMFPVYNPATEETIAEVPSASSEEDLDTAVVEAAEAQKSWAALTAGVRARVLELWADSLDRNTPLLAQLITAENGKVDVDARSEISSAIQGLRWYANEARCTYGKIIPSINVPGRRLMVFHQPVGVVAMITPASSLSFSYLEPDAYGGLSLFYVCLFQWNFPLSMLTRKAGAALAAGCSVVLKPSDETPLTALAAAHLATSPEVGLDPRLLSILPAAANEAESVGKVFCSHSLVRQIGFTGSTAVGKKLYAQAAAHLKRVQLELGGNAPFIIFESADLDLAVSQVIASKFRCSGQVSYFKFVMRLFIRHCINYYWYRNDYSHYFITFCQNKYVFNSTCP</sequence>
<dbReference type="AlphaFoldDB" id="A0A0R3SAJ1"/>
<comment type="similarity">
    <text evidence="3">Belongs to the aldehyde dehydrogenase family.</text>
</comment>
<dbReference type="GO" id="GO:0009450">
    <property type="term" value="P:gamma-aminobutyric acid catabolic process"/>
    <property type="evidence" value="ECO:0007669"/>
    <property type="project" value="TreeGrafter"/>
</dbReference>
<dbReference type="SUPFAM" id="SSF53720">
    <property type="entry name" value="ALDH-like"/>
    <property type="match status" value="1"/>
</dbReference>
<feature type="domain" description="Aldehyde dehydrogenase" evidence="4">
    <location>
        <begin position="319"/>
        <end position="460"/>
    </location>
</feature>
<dbReference type="InterPro" id="IPR015590">
    <property type="entry name" value="Aldehyde_DH_dom"/>
</dbReference>
<evidence type="ECO:0000256" key="1">
    <source>
        <dbReference type="ARBA" id="ARBA00023002"/>
    </source>
</evidence>
<protein>
    <submittedName>
        <fullName evidence="7">Aldedh domain-containing protein</fullName>
    </submittedName>
</protein>
<dbReference type="GO" id="GO:0004777">
    <property type="term" value="F:succinate-semialdehyde dehydrogenase (NAD+) activity"/>
    <property type="evidence" value="ECO:0007669"/>
    <property type="project" value="TreeGrafter"/>
</dbReference>
<feature type="active site" evidence="2">
    <location>
        <position position="427"/>
    </location>
</feature>
<dbReference type="PANTHER" id="PTHR43353">
    <property type="entry name" value="SUCCINATE-SEMIALDEHYDE DEHYDROGENASE, MITOCHONDRIAL"/>
    <property type="match status" value="1"/>
</dbReference>
<name>A0A0R3SAJ1_HYMDI</name>
<dbReference type="STRING" id="6216.A0A0R3SAJ1"/>
<dbReference type="Pfam" id="PF00171">
    <property type="entry name" value="Aldedh"/>
    <property type="match status" value="2"/>
</dbReference>
<reference evidence="5 6" key="2">
    <citation type="submission" date="2018-11" db="EMBL/GenBank/DDBJ databases">
        <authorList>
            <consortium name="Pathogen Informatics"/>
        </authorList>
    </citation>
    <scope>NUCLEOTIDE SEQUENCE [LARGE SCALE GENOMIC DNA]</scope>
</reference>
<reference evidence="7" key="1">
    <citation type="submission" date="2017-02" db="UniProtKB">
        <authorList>
            <consortium name="WormBaseParasite"/>
        </authorList>
    </citation>
    <scope>IDENTIFICATION</scope>
</reference>
<dbReference type="Proteomes" id="UP000274504">
    <property type="component" value="Unassembled WGS sequence"/>
</dbReference>